<keyword evidence="2" id="KW-1185">Reference proteome</keyword>
<organism evidence="1 2">
    <name type="scientific">Dryococelus australis</name>
    <dbReference type="NCBI Taxonomy" id="614101"/>
    <lineage>
        <taxon>Eukaryota</taxon>
        <taxon>Metazoa</taxon>
        <taxon>Ecdysozoa</taxon>
        <taxon>Arthropoda</taxon>
        <taxon>Hexapoda</taxon>
        <taxon>Insecta</taxon>
        <taxon>Pterygota</taxon>
        <taxon>Neoptera</taxon>
        <taxon>Polyneoptera</taxon>
        <taxon>Phasmatodea</taxon>
        <taxon>Verophasmatodea</taxon>
        <taxon>Anareolatae</taxon>
        <taxon>Phasmatidae</taxon>
        <taxon>Eurycanthinae</taxon>
        <taxon>Dryococelus</taxon>
    </lineage>
</organism>
<dbReference type="Gene3D" id="3.90.1150.10">
    <property type="entry name" value="Aspartate Aminotransferase, domain 1"/>
    <property type="match status" value="1"/>
</dbReference>
<protein>
    <submittedName>
        <fullName evidence="1">Uncharacterized protein</fullName>
    </submittedName>
</protein>
<proteinExistence type="predicted"/>
<evidence type="ECO:0000313" key="2">
    <source>
        <dbReference type="Proteomes" id="UP001159363"/>
    </source>
</evidence>
<accession>A0ABQ9I100</accession>
<evidence type="ECO:0000313" key="1">
    <source>
        <dbReference type="EMBL" id="KAJ8889989.1"/>
    </source>
</evidence>
<gene>
    <name evidence="1" type="ORF">PR048_009494</name>
</gene>
<dbReference type="InterPro" id="IPR015424">
    <property type="entry name" value="PyrdxlP-dep_Trfase"/>
</dbReference>
<name>A0ABQ9I100_9NEOP</name>
<dbReference type="InterPro" id="IPR015422">
    <property type="entry name" value="PyrdxlP-dep_Trfase_small"/>
</dbReference>
<dbReference type="EMBL" id="JARBHB010000003">
    <property type="protein sequence ID" value="KAJ8889989.1"/>
    <property type="molecule type" value="Genomic_DNA"/>
</dbReference>
<reference evidence="1 2" key="1">
    <citation type="submission" date="2023-02" db="EMBL/GenBank/DDBJ databases">
        <title>LHISI_Scaffold_Assembly.</title>
        <authorList>
            <person name="Stuart O.P."/>
            <person name="Cleave R."/>
            <person name="Magrath M.J.L."/>
            <person name="Mikheyev A.S."/>
        </authorList>
    </citation>
    <scope>NUCLEOTIDE SEQUENCE [LARGE SCALE GENOMIC DNA]</scope>
    <source>
        <strain evidence="1">Daus_M_001</strain>
        <tissue evidence="1">Leg muscle</tissue>
    </source>
</reference>
<sequence>MCEQVGNAMQCSLASDVLLQEYGHYIQAINYPTVPVGEEKLRLAPTPHHTCSMMHQLVQDLSAVWHRLELPLARTPTEVLSS</sequence>
<dbReference type="SUPFAM" id="SSF53383">
    <property type="entry name" value="PLP-dependent transferases"/>
    <property type="match status" value="1"/>
</dbReference>
<dbReference type="Proteomes" id="UP001159363">
    <property type="component" value="Chromosome 3"/>
</dbReference>
<comment type="caution">
    <text evidence="1">The sequence shown here is derived from an EMBL/GenBank/DDBJ whole genome shotgun (WGS) entry which is preliminary data.</text>
</comment>